<protein>
    <submittedName>
        <fullName evidence="3">Uncharacterized protein</fullName>
    </submittedName>
</protein>
<evidence type="ECO:0000256" key="1">
    <source>
        <dbReference type="SAM" id="MobiDB-lite"/>
    </source>
</evidence>
<gene>
    <name evidence="3" type="ORF">BB8028_0009g00580</name>
</gene>
<evidence type="ECO:0000313" key="4">
    <source>
        <dbReference type="Proteomes" id="UP000237441"/>
    </source>
</evidence>
<accession>A0A2S7YNT5</accession>
<feature type="compositionally biased region" description="Polar residues" evidence="1">
    <location>
        <begin position="126"/>
        <end position="143"/>
    </location>
</feature>
<feature type="signal peptide" evidence="2">
    <location>
        <begin position="1"/>
        <end position="33"/>
    </location>
</feature>
<feature type="region of interest" description="Disordered" evidence="1">
    <location>
        <begin position="124"/>
        <end position="143"/>
    </location>
</feature>
<dbReference type="AlphaFoldDB" id="A0A2S7YNT5"/>
<comment type="caution">
    <text evidence="3">The sequence shown here is derived from an EMBL/GenBank/DDBJ whole genome shotgun (WGS) entry which is preliminary data.</text>
</comment>
<reference evidence="3 4" key="1">
    <citation type="submission" date="2016-07" db="EMBL/GenBank/DDBJ databases">
        <title>Comparative genomics of the entomopathogenic fungus Beauveria bassiana.</title>
        <authorList>
            <person name="Valero Jimenez C.A."/>
            <person name="Zwaan B.J."/>
            <person name="Van Kan J.A."/>
            <person name="Takken W."/>
            <person name="Debets A.J."/>
            <person name="Schoustra S.E."/>
            <person name="Koenraadt C.J."/>
        </authorList>
    </citation>
    <scope>NUCLEOTIDE SEQUENCE [LARGE SCALE GENOMIC DNA]</scope>
    <source>
        <strain evidence="3 4">ARSEF 8028</strain>
    </source>
</reference>
<evidence type="ECO:0000313" key="3">
    <source>
        <dbReference type="EMBL" id="PQK17856.1"/>
    </source>
</evidence>
<sequence length="163" mass="18269">MNKFYFISRMFNFHQLSCLFWLLLLLLATHAHALAANGLLQQTTSADLTIATSPKHPQDHNYDHHIEPRQQQSAGSSCSDEGQWNCMTSSWQRCAAGRWSVVMQCARGTTCRPAGLAREMRIQHDGSVSSNGGPPTTSRGARSSWVSRMGMLGWWWVLGWCLS</sequence>
<proteinExistence type="predicted"/>
<organism evidence="3 4">
    <name type="scientific">Beauveria bassiana</name>
    <name type="common">White muscardine disease fungus</name>
    <name type="synonym">Tritirachium shiotae</name>
    <dbReference type="NCBI Taxonomy" id="176275"/>
    <lineage>
        <taxon>Eukaryota</taxon>
        <taxon>Fungi</taxon>
        <taxon>Dikarya</taxon>
        <taxon>Ascomycota</taxon>
        <taxon>Pezizomycotina</taxon>
        <taxon>Sordariomycetes</taxon>
        <taxon>Hypocreomycetidae</taxon>
        <taxon>Hypocreales</taxon>
        <taxon>Cordycipitaceae</taxon>
        <taxon>Beauveria</taxon>
    </lineage>
</organism>
<name>A0A2S7YNT5_BEABA</name>
<feature type="chain" id="PRO_5015392329" evidence="2">
    <location>
        <begin position="34"/>
        <end position="163"/>
    </location>
</feature>
<dbReference type="EMBL" id="JRHA01000009">
    <property type="protein sequence ID" value="PQK17856.1"/>
    <property type="molecule type" value="Genomic_DNA"/>
</dbReference>
<dbReference type="Proteomes" id="UP000237441">
    <property type="component" value="Unassembled WGS sequence"/>
</dbReference>
<dbReference type="OrthoDB" id="2342176at2759"/>
<keyword evidence="2" id="KW-0732">Signal</keyword>
<evidence type="ECO:0000256" key="2">
    <source>
        <dbReference type="SAM" id="SignalP"/>
    </source>
</evidence>